<reference evidence="2" key="1">
    <citation type="journal article" date="2019" name="Int. J. Syst. Evol. Microbiol.">
        <title>The Global Catalogue of Microorganisms (GCM) 10K type strain sequencing project: providing services to taxonomists for standard genome sequencing and annotation.</title>
        <authorList>
            <consortium name="The Broad Institute Genomics Platform"/>
            <consortium name="The Broad Institute Genome Sequencing Center for Infectious Disease"/>
            <person name="Wu L."/>
            <person name="Ma J."/>
        </authorList>
    </citation>
    <scope>NUCLEOTIDE SEQUENCE [LARGE SCALE GENOMIC DNA]</scope>
    <source>
        <strain evidence="2">NBRC 105830</strain>
    </source>
</reference>
<keyword evidence="2" id="KW-1185">Reference proteome</keyword>
<sequence>MAWPLVTRVLGAIDPPEQGWDTDAAHCYSNMGEPGHWTDRCCELKAANEAGQMVPSAPGVHAHYAEKTHIPAGVVEGKASRALCGVFFVPFQDHEGREKCPSCEEEYSHLPR</sequence>
<dbReference type="EMBL" id="BSUJ01000001">
    <property type="protein sequence ID" value="GMA18686.1"/>
    <property type="molecule type" value="Genomic_DNA"/>
</dbReference>
<evidence type="ECO:0008006" key="3">
    <source>
        <dbReference type="Google" id="ProtNLM"/>
    </source>
</evidence>
<dbReference type="Pfam" id="PF11238">
    <property type="entry name" value="DUF3039"/>
    <property type="match status" value="1"/>
</dbReference>
<proteinExistence type="predicted"/>
<protein>
    <recommendedName>
        <fullName evidence="3">DUF3039 domain-containing protein</fullName>
    </recommendedName>
</protein>
<evidence type="ECO:0000313" key="1">
    <source>
        <dbReference type="EMBL" id="GMA18686.1"/>
    </source>
</evidence>
<dbReference type="Proteomes" id="UP001157109">
    <property type="component" value="Unassembled WGS sequence"/>
</dbReference>
<accession>A0ABQ6HJN0</accession>
<gene>
    <name evidence="1" type="ORF">GCM10025862_07070</name>
</gene>
<name>A0ABQ6HJN0_9MICO</name>
<comment type="caution">
    <text evidence="1">The sequence shown here is derived from an EMBL/GenBank/DDBJ whole genome shotgun (WGS) entry which is preliminary data.</text>
</comment>
<organism evidence="1 2">
    <name type="scientific">Arsenicicoccus piscis</name>
    <dbReference type="NCBI Taxonomy" id="673954"/>
    <lineage>
        <taxon>Bacteria</taxon>
        <taxon>Bacillati</taxon>
        <taxon>Actinomycetota</taxon>
        <taxon>Actinomycetes</taxon>
        <taxon>Micrococcales</taxon>
        <taxon>Intrasporangiaceae</taxon>
        <taxon>Arsenicicoccus</taxon>
    </lineage>
</organism>
<dbReference type="InterPro" id="IPR021400">
    <property type="entry name" value="DUF3039"/>
</dbReference>
<evidence type="ECO:0000313" key="2">
    <source>
        <dbReference type="Proteomes" id="UP001157109"/>
    </source>
</evidence>